<dbReference type="EMBL" id="KQ964512">
    <property type="protein sequence ID" value="KXN70149.1"/>
    <property type="molecule type" value="Genomic_DNA"/>
</dbReference>
<evidence type="ECO:0000313" key="1">
    <source>
        <dbReference type="EMBL" id="KXN70149.1"/>
    </source>
</evidence>
<sequence length="446" mass="50788">MGYTDMNHTPRAMMNKTTQMTVHHPIGTIYTPSYLAQITHSNVTILNTQTTIPYRQYNVLKLHLSVGKIFYGVGGVLANLVQNKERDRGSGMWIFEKMNALKRGKKEVIGFWFLDKIPPLSDFVDVFNKICYSIFIKVQLFHKIWQISFFELTSHYLCRLKQCLGPYRFHEHNQHLTYTSSLFSNKDVTLILEGDASSTTYPLALAAITGRQVTQTAHTTQVQTRPKGQVKYLLYGAPADQPSVTNISGIAKQRSRELMDGIAIQASSFEHLKTLAGGVHCYDKHRVPIIFTVLGFTVYGVGVSDSTHKSGDSKRENVSTISLLVCVEPENYFKKLLIAQLSRILNRYITPVTHEDHPTKTALGQLTVQQINNARHLLGAKNWEDTEEGIHNQSKASGRKWRLRLMPIQQSTVETEPNLWVQEAYQYTFGNFLQILARRAKYSKLY</sequence>
<gene>
    <name evidence="1" type="ORF">CONCODRAFT_7392</name>
</gene>
<dbReference type="AlphaFoldDB" id="A0A137P5C0"/>
<dbReference type="Proteomes" id="UP000070444">
    <property type="component" value="Unassembled WGS sequence"/>
</dbReference>
<proteinExistence type="predicted"/>
<dbReference type="OrthoDB" id="204377at2759"/>
<dbReference type="STRING" id="796925.A0A137P5C0"/>
<organism evidence="1 2">
    <name type="scientific">Conidiobolus coronatus (strain ATCC 28846 / CBS 209.66 / NRRL 28638)</name>
    <name type="common">Delacroixia coronata</name>
    <dbReference type="NCBI Taxonomy" id="796925"/>
    <lineage>
        <taxon>Eukaryota</taxon>
        <taxon>Fungi</taxon>
        <taxon>Fungi incertae sedis</taxon>
        <taxon>Zoopagomycota</taxon>
        <taxon>Entomophthoromycotina</taxon>
        <taxon>Entomophthoromycetes</taxon>
        <taxon>Entomophthorales</taxon>
        <taxon>Ancylistaceae</taxon>
        <taxon>Conidiobolus</taxon>
    </lineage>
</organism>
<dbReference type="InterPro" id="IPR013785">
    <property type="entry name" value="Aldolase_TIM"/>
</dbReference>
<accession>A0A137P5C0</accession>
<keyword evidence="2" id="KW-1185">Reference proteome</keyword>
<evidence type="ECO:0000313" key="2">
    <source>
        <dbReference type="Proteomes" id="UP000070444"/>
    </source>
</evidence>
<name>A0A137P5C0_CONC2</name>
<reference evidence="1 2" key="1">
    <citation type="journal article" date="2015" name="Genome Biol. Evol.">
        <title>Phylogenomic analyses indicate that early fungi evolved digesting cell walls of algal ancestors of land plants.</title>
        <authorList>
            <person name="Chang Y."/>
            <person name="Wang S."/>
            <person name="Sekimoto S."/>
            <person name="Aerts A.L."/>
            <person name="Choi C."/>
            <person name="Clum A."/>
            <person name="LaButti K.M."/>
            <person name="Lindquist E.A."/>
            <person name="Yee Ngan C."/>
            <person name="Ohm R.A."/>
            <person name="Salamov A.A."/>
            <person name="Grigoriev I.V."/>
            <person name="Spatafora J.W."/>
            <person name="Berbee M.L."/>
        </authorList>
    </citation>
    <scope>NUCLEOTIDE SEQUENCE [LARGE SCALE GENOMIC DNA]</scope>
    <source>
        <strain evidence="1 2">NRRL 28638</strain>
    </source>
</reference>
<protein>
    <submittedName>
        <fullName evidence="1">Uncharacterized protein</fullName>
    </submittedName>
</protein>
<dbReference type="Gene3D" id="3.20.20.70">
    <property type="entry name" value="Aldolase class I"/>
    <property type="match status" value="1"/>
</dbReference>